<dbReference type="EMBL" id="MSFM01000011">
    <property type="protein sequence ID" value="PKY01741.1"/>
    <property type="molecule type" value="Genomic_DNA"/>
</dbReference>
<dbReference type="Proteomes" id="UP000234254">
    <property type="component" value="Unassembled WGS sequence"/>
</dbReference>
<feature type="transmembrane region" description="Helical" evidence="2">
    <location>
        <begin position="6"/>
        <end position="26"/>
    </location>
</feature>
<sequence>MQANLIITLVVVIAVCTTGVTWLIYLRCRHELRRDLTLIRWQSRRNAIEFGSLRHDRQSREVRIVEEGHGQRVQSSNDRPKTSKGSKGGKGKGKNKGKGRNKNEQRTGNDTTPAENSNDGGWTAQDAFAPGSSVSEPAASSTSPPRPSTYDQNRPSPDNQSSNWQQETQNEWSTGDNDSGNQEQQAQMDSEWSSDGPMHGIILAGTLAEAVNHGPAIIQMPWL</sequence>
<organism evidence="3 4">
    <name type="scientific">Aspergillus campestris (strain IBT 28561)</name>
    <dbReference type="NCBI Taxonomy" id="1392248"/>
    <lineage>
        <taxon>Eukaryota</taxon>
        <taxon>Fungi</taxon>
        <taxon>Dikarya</taxon>
        <taxon>Ascomycota</taxon>
        <taxon>Pezizomycotina</taxon>
        <taxon>Eurotiomycetes</taxon>
        <taxon>Eurotiomycetidae</taxon>
        <taxon>Eurotiales</taxon>
        <taxon>Aspergillaceae</taxon>
        <taxon>Aspergillus</taxon>
        <taxon>Aspergillus subgen. Circumdati</taxon>
    </lineage>
</organism>
<feature type="compositionally biased region" description="Low complexity" evidence="1">
    <location>
        <begin position="129"/>
        <end position="143"/>
    </location>
</feature>
<evidence type="ECO:0000313" key="4">
    <source>
        <dbReference type="Proteomes" id="UP000234254"/>
    </source>
</evidence>
<evidence type="ECO:0000256" key="1">
    <source>
        <dbReference type="SAM" id="MobiDB-lite"/>
    </source>
</evidence>
<gene>
    <name evidence="3" type="ORF">P168DRAFT_321312</name>
</gene>
<dbReference type="VEuPathDB" id="FungiDB:P168DRAFT_321312"/>
<comment type="caution">
    <text evidence="3">The sequence shown here is derived from an EMBL/GenBank/DDBJ whole genome shotgun (WGS) entry which is preliminary data.</text>
</comment>
<keyword evidence="2" id="KW-0812">Transmembrane</keyword>
<name>A0A2I1CVU3_ASPC2</name>
<evidence type="ECO:0000313" key="3">
    <source>
        <dbReference type="EMBL" id="PKY01741.1"/>
    </source>
</evidence>
<reference evidence="3" key="1">
    <citation type="submission" date="2016-12" db="EMBL/GenBank/DDBJ databases">
        <title>The genomes of Aspergillus section Nigri reveals drivers in fungal speciation.</title>
        <authorList>
            <consortium name="DOE Joint Genome Institute"/>
            <person name="Vesth T.C."/>
            <person name="Nybo J."/>
            <person name="Theobald S."/>
            <person name="Brandl J."/>
            <person name="Frisvad J.C."/>
            <person name="Nielsen K.F."/>
            <person name="Lyhne E.K."/>
            <person name="Kogle M.E."/>
            <person name="Kuo A."/>
            <person name="Riley R."/>
            <person name="Clum A."/>
            <person name="Nolan M."/>
            <person name="Lipzen A."/>
            <person name="Salamov A."/>
            <person name="Henrissat B."/>
            <person name="Wiebenga A."/>
            <person name="De vries R.P."/>
            <person name="Grigoriev I.V."/>
            <person name="Mortensen U.H."/>
            <person name="Andersen M.R."/>
            <person name="Baker S.E."/>
        </authorList>
    </citation>
    <scope>NUCLEOTIDE SEQUENCE</scope>
    <source>
        <strain evidence="3">IBT 28561</strain>
    </source>
</reference>
<proteinExistence type="predicted"/>
<dbReference type="OrthoDB" id="10423431at2759"/>
<protein>
    <submittedName>
        <fullName evidence="3">Uncharacterized protein</fullName>
    </submittedName>
</protein>
<keyword evidence="2" id="KW-0472">Membrane</keyword>
<dbReference type="AlphaFoldDB" id="A0A2I1CVU3"/>
<keyword evidence="2" id="KW-1133">Transmembrane helix</keyword>
<dbReference type="RefSeq" id="XP_024690335.1">
    <property type="nucleotide sequence ID" value="XM_024840451.1"/>
</dbReference>
<keyword evidence="4" id="KW-1185">Reference proteome</keyword>
<feature type="compositionally biased region" description="Polar residues" evidence="1">
    <location>
        <begin position="149"/>
        <end position="193"/>
    </location>
</feature>
<dbReference type="GeneID" id="36547975"/>
<feature type="compositionally biased region" description="Basic and acidic residues" evidence="1">
    <location>
        <begin position="61"/>
        <end position="70"/>
    </location>
</feature>
<feature type="region of interest" description="Disordered" evidence="1">
    <location>
        <begin position="61"/>
        <end position="199"/>
    </location>
</feature>
<evidence type="ECO:0000256" key="2">
    <source>
        <dbReference type="SAM" id="Phobius"/>
    </source>
</evidence>
<feature type="compositionally biased region" description="Polar residues" evidence="1">
    <location>
        <begin position="108"/>
        <end position="120"/>
    </location>
</feature>
<accession>A0A2I1CVU3</accession>
<feature type="compositionally biased region" description="Basic residues" evidence="1">
    <location>
        <begin position="82"/>
        <end position="100"/>
    </location>
</feature>